<dbReference type="Proteomes" id="UP000275356">
    <property type="component" value="Unassembled WGS sequence"/>
</dbReference>
<proteinExistence type="predicted"/>
<sequence length="125" mass="13577">MSEQITTLAELEALPPLVQALTNALAEDRADDNGIDVGSLVPEARRLAAILRHDPRLVAEAVAAEREGITQAIEAMGDDEWRASVEAYHQAGWEGDPTDYDRMFWEAGLRRAARIASEYGQGGAS</sequence>
<comment type="caution">
    <text evidence="1">The sequence shown here is derived from an EMBL/GenBank/DDBJ whole genome shotgun (WGS) entry which is preliminary data.</text>
</comment>
<evidence type="ECO:0000313" key="1">
    <source>
        <dbReference type="EMBL" id="ROR97825.1"/>
    </source>
</evidence>
<evidence type="ECO:0000313" key="2">
    <source>
        <dbReference type="Proteomes" id="UP000275356"/>
    </source>
</evidence>
<dbReference type="RefSeq" id="WP_123739811.1">
    <property type="nucleotide sequence ID" value="NZ_RKHQ01000001.1"/>
</dbReference>
<organism evidence="1 2">
    <name type="scientific">Salana multivorans</name>
    <dbReference type="NCBI Taxonomy" id="120377"/>
    <lineage>
        <taxon>Bacteria</taxon>
        <taxon>Bacillati</taxon>
        <taxon>Actinomycetota</taxon>
        <taxon>Actinomycetes</taxon>
        <taxon>Micrococcales</taxon>
        <taxon>Beutenbergiaceae</taxon>
        <taxon>Salana</taxon>
    </lineage>
</organism>
<name>A0A3N2DDF1_9MICO</name>
<keyword evidence="2" id="KW-1185">Reference proteome</keyword>
<dbReference type="AlphaFoldDB" id="A0A3N2DDF1"/>
<reference evidence="1 2" key="1">
    <citation type="submission" date="2018-11" db="EMBL/GenBank/DDBJ databases">
        <title>Sequencing the genomes of 1000 actinobacteria strains.</title>
        <authorList>
            <person name="Klenk H.-P."/>
        </authorList>
    </citation>
    <scope>NUCLEOTIDE SEQUENCE [LARGE SCALE GENOMIC DNA]</scope>
    <source>
        <strain evidence="1 2">DSM 13521</strain>
    </source>
</reference>
<protein>
    <submittedName>
        <fullName evidence="1">Uncharacterized protein</fullName>
    </submittedName>
</protein>
<accession>A0A3N2DDF1</accession>
<gene>
    <name evidence="1" type="ORF">EDD28_2434</name>
</gene>
<dbReference type="EMBL" id="RKHQ01000001">
    <property type="protein sequence ID" value="ROR97825.1"/>
    <property type="molecule type" value="Genomic_DNA"/>
</dbReference>